<reference evidence="1" key="1">
    <citation type="submission" date="2014-11" db="EMBL/GenBank/DDBJ databases">
        <authorList>
            <person name="Amaro Gonzalez C."/>
        </authorList>
    </citation>
    <scope>NUCLEOTIDE SEQUENCE</scope>
</reference>
<protein>
    <submittedName>
        <fullName evidence="1">Uncharacterized protein</fullName>
    </submittedName>
</protein>
<reference evidence="1" key="2">
    <citation type="journal article" date="2015" name="Fish Shellfish Immunol.">
        <title>Early steps in the European eel (Anguilla anguilla)-Vibrio vulnificus interaction in the gills: Role of the RtxA13 toxin.</title>
        <authorList>
            <person name="Callol A."/>
            <person name="Pajuelo D."/>
            <person name="Ebbesson L."/>
            <person name="Teles M."/>
            <person name="MacKenzie S."/>
            <person name="Amaro C."/>
        </authorList>
    </citation>
    <scope>NUCLEOTIDE SEQUENCE</scope>
</reference>
<name>A0A0E9TB89_ANGAN</name>
<accession>A0A0E9TB89</accession>
<evidence type="ECO:0000313" key="1">
    <source>
        <dbReference type="EMBL" id="JAH49978.1"/>
    </source>
</evidence>
<dbReference type="AlphaFoldDB" id="A0A0E9TB89"/>
<dbReference type="EMBL" id="GBXM01058599">
    <property type="protein sequence ID" value="JAH49978.1"/>
    <property type="molecule type" value="Transcribed_RNA"/>
</dbReference>
<proteinExistence type="predicted"/>
<sequence>MYPVIDYNCTGTLFQSMLYLQQCRGSGGSTVKCRLL</sequence>
<organism evidence="1">
    <name type="scientific">Anguilla anguilla</name>
    <name type="common">European freshwater eel</name>
    <name type="synonym">Muraena anguilla</name>
    <dbReference type="NCBI Taxonomy" id="7936"/>
    <lineage>
        <taxon>Eukaryota</taxon>
        <taxon>Metazoa</taxon>
        <taxon>Chordata</taxon>
        <taxon>Craniata</taxon>
        <taxon>Vertebrata</taxon>
        <taxon>Euteleostomi</taxon>
        <taxon>Actinopterygii</taxon>
        <taxon>Neopterygii</taxon>
        <taxon>Teleostei</taxon>
        <taxon>Anguilliformes</taxon>
        <taxon>Anguillidae</taxon>
        <taxon>Anguilla</taxon>
    </lineage>
</organism>